<name>A0A5N6E3M2_ASPPA</name>
<protein>
    <submittedName>
        <fullName evidence="1">Uncharacterized protein</fullName>
    </submittedName>
</protein>
<dbReference type="AlphaFoldDB" id="A0A5N6E3M2"/>
<organism evidence="1 2">
    <name type="scientific">Aspergillus parasiticus</name>
    <dbReference type="NCBI Taxonomy" id="5067"/>
    <lineage>
        <taxon>Eukaryota</taxon>
        <taxon>Fungi</taxon>
        <taxon>Dikarya</taxon>
        <taxon>Ascomycota</taxon>
        <taxon>Pezizomycotina</taxon>
        <taxon>Eurotiomycetes</taxon>
        <taxon>Eurotiomycetidae</taxon>
        <taxon>Eurotiales</taxon>
        <taxon>Aspergillaceae</taxon>
        <taxon>Aspergillus</taxon>
        <taxon>Aspergillus subgen. Circumdati</taxon>
    </lineage>
</organism>
<dbReference type="VEuPathDB" id="FungiDB:BDV34DRAFT_62220"/>
<dbReference type="Proteomes" id="UP000326532">
    <property type="component" value="Unassembled WGS sequence"/>
</dbReference>
<evidence type="ECO:0000313" key="1">
    <source>
        <dbReference type="EMBL" id="KAB8211909.1"/>
    </source>
</evidence>
<accession>A0A5N6E3M2</accession>
<evidence type="ECO:0000313" key="2">
    <source>
        <dbReference type="Proteomes" id="UP000326532"/>
    </source>
</evidence>
<reference evidence="1 2" key="1">
    <citation type="submission" date="2019-04" db="EMBL/GenBank/DDBJ databases">
        <title>Fungal friends and foes A comparative genomics study of 23 Aspergillus species from section Flavi.</title>
        <authorList>
            <consortium name="DOE Joint Genome Institute"/>
            <person name="Kjaerbolling I."/>
            <person name="Vesth T.C."/>
            <person name="Frisvad J.C."/>
            <person name="Nybo J.L."/>
            <person name="Theobald S."/>
            <person name="Kildgaard S."/>
            <person name="Petersen T.I."/>
            <person name="Kuo A."/>
            <person name="Sato A."/>
            <person name="Lyhne E.K."/>
            <person name="Kogle M.E."/>
            <person name="Wiebenga A."/>
            <person name="Kun R.S."/>
            <person name="Lubbers R.J."/>
            <person name="Makela M.R."/>
            <person name="Barry K."/>
            <person name="Chovatia M."/>
            <person name="Clum A."/>
            <person name="Daum C."/>
            <person name="Haridas S."/>
            <person name="He G."/>
            <person name="LaButti K."/>
            <person name="Lipzen A."/>
            <person name="Mondo S."/>
            <person name="Pangilinan J."/>
            <person name="Riley R."/>
            <person name="Salamov A."/>
            <person name="Simmons B.A."/>
            <person name="Magnuson J.K."/>
            <person name="Henrissat B."/>
            <person name="Mortensen U.H."/>
            <person name="Larsen T.O."/>
            <person name="De vries R.P."/>
            <person name="Grigoriev I.V."/>
            <person name="Machida M."/>
            <person name="Baker S.E."/>
            <person name="Andersen M.R."/>
        </authorList>
    </citation>
    <scope>NUCLEOTIDE SEQUENCE [LARGE SCALE GENOMIC DNA]</scope>
    <source>
        <strain evidence="1 2">CBS 117618</strain>
    </source>
</reference>
<sequence length="210" mass="23341">MASSASASLKKVITGTTHSSCLSLMVAYTEKRRQDTSCPYYQHTISKWPNRTATDLPVEAQHNRSSFSHISLPLGLEILLFPFAGQPSRILPTSLSFCISRKVFEKINDIVSSDLIPTTIKSAPKLSTSEDFLYPYNGYKGMAIFSNGARPRTPDYHGWIHICTEVFPNPPPHRGAATRFLKHPMIRRGCMVYPAFPSVIVHPCTSCAPI</sequence>
<gene>
    <name evidence="1" type="ORF">BDV34DRAFT_62220</name>
</gene>
<dbReference type="EMBL" id="ML734937">
    <property type="protein sequence ID" value="KAB8211909.1"/>
    <property type="molecule type" value="Genomic_DNA"/>
</dbReference>
<keyword evidence="2" id="KW-1185">Reference proteome</keyword>
<proteinExistence type="predicted"/>